<dbReference type="SUPFAM" id="SSF160935">
    <property type="entry name" value="VPA0735-like"/>
    <property type="match status" value="1"/>
</dbReference>
<evidence type="ECO:0000313" key="4">
    <source>
        <dbReference type="Proteomes" id="UP000509241"/>
    </source>
</evidence>
<feature type="domain" description="DUF1254" evidence="2">
    <location>
        <begin position="94"/>
        <end position="148"/>
    </location>
</feature>
<reference evidence="3 4" key="1">
    <citation type="submission" date="2020-07" db="EMBL/GenBank/DDBJ databases">
        <authorList>
            <person name="Cui H."/>
        </authorList>
    </citation>
    <scope>NUCLEOTIDE SEQUENCE [LARGE SCALE GENOMIC DNA]</scope>
    <source>
        <strain evidence="3 4">YPL8</strain>
    </source>
</reference>
<dbReference type="GeneID" id="56031810"/>
<evidence type="ECO:0000313" key="3">
    <source>
        <dbReference type="EMBL" id="QLG47508.1"/>
    </source>
</evidence>
<sequence>MTNETHDTPADSESNSNPLGATRRTALQGAGLAGLLALGVGSASAHQDTLSQTPNQAEQQTTDNTDAVPVTWANFPRAYCHASFQPIVSKGGFGQFYHVRNLSPIRAKNELGIGEQRDSLYSFGVFDLTEPVTITKPDTGDRYQSMNVQNEDQYV</sequence>
<dbReference type="EMBL" id="CP058601">
    <property type="protein sequence ID" value="QLG47508.1"/>
    <property type="molecule type" value="Genomic_DNA"/>
</dbReference>
<evidence type="ECO:0000259" key="2">
    <source>
        <dbReference type="Pfam" id="PF06863"/>
    </source>
</evidence>
<protein>
    <recommendedName>
        <fullName evidence="2">DUF1254 domain-containing protein</fullName>
    </recommendedName>
</protein>
<gene>
    <name evidence="3" type="ORF">HYG82_00925</name>
</gene>
<dbReference type="InterPro" id="IPR006311">
    <property type="entry name" value="TAT_signal"/>
</dbReference>
<accession>A0A7D5GFB0</accession>
<dbReference type="OrthoDB" id="181739at2157"/>
<keyword evidence="4" id="KW-1185">Reference proteome</keyword>
<dbReference type="InterPro" id="IPR010679">
    <property type="entry name" value="DUF1254"/>
</dbReference>
<dbReference type="KEGG" id="haly:HYG82_00925"/>
<evidence type="ECO:0000256" key="1">
    <source>
        <dbReference type="SAM" id="MobiDB-lite"/>
    </source>
</evidence>
<feature type="region of interest" description="Disordered" evidence="1">
    <location>
        <begin position="46"/>
        <end position="65"/>
    </location>
</feature>
<dbReference type="Proteomes" id="UP000509241">
    <property type="component" value="Chromosome"/>
</dbReference>
<proteinExistence type="predicted"/>
<dbReference type="PROSITE" id="PS51318">
    <property type="entry name" value="TAT"/>
    <property type="match status" value="1"/>
</dbReference>
<name>A0A7D5GFB0_9EURY</name>
<dbReference type="AlphaFoldDB" id="A0A7D5GFB0"/>
<dbReference type="RefSeq" id="WP_179259251.1">
    <property type="nucleotide sequence ID" value="NZ_CP058601.1"/>
</dbReference>
<organism evidence="3 4">
    <name type="scientific">Natrinema halophilum</name>
    <dbReference type="NCBI Taxonomy" id="1699371"/>
    <lineage>
        <taxon>Archaea</taxon>
        <taxon>Methanobacteriati</taxon>
        <taxon>Methanobacteriota</taxon>
        <taxon>Stenosarchaea group</taxon>
        <taxon>Halobacteria</taxon>
        <taxon>Halobacteriales</taxon>
        <taxon>Natrialbaceae</taxon>
        <taxon>Natrinema</taxon>
    </lineage>
</organism>
<feature type="region of interest" description="Disordered" evidence="1">
    <location>
        <begin position="1"/>
        <end position="24"/>
    </location>
</feature>
<dbReference type="Pfam" id="PF06863">
    <property type="entry name" value="DUF1254"/>
    <property type="match status" value="1"/>
</dbReference>